<sequence length="253" mass="27847">MRDKRIQLSSPLQRDNRGVSEVLAFVLVFGIILTSVAILSMTGFQAMDSYQENEQQRNADRAMQTLADNFNDVLRYDGLEERYGELTVRGGTVTVDGDGGPDLAIDVGNGDEFEHLENSDDSITLGSLTYESGSETISYEGGAVTRKMDSGGGLVVSDPQFRYNEHDNRENVAVVSLVKIDGDRRSIQTDGSQGLSISVVNRTTEMFEDDVEITVSGGDENDVWETYLDEEGWDSGKDADRTLVTVVEAEIDY</sequence>
<dbReference type="Proteomes" id="UP000196084">
    <property type="component" value="Unassembled WGS sequence"/>
</dbReference>
<feature type="transmembrane region" description="Helical" evidence="1">
    <location>
        <begin position="21"/>
        <end position="44"/>
    </location>
</feature>
<keyword evidence="1" id="KW-0472">Membrane</keyword>
<dbReference type="RefSeq" id="WP_054862184.1">
    <property type="nucleotide sequence ID" value="NZ_MWPH01000001.1"/>
</dbReference>
<proteinExistence type="predicted"/>
<organism evidence="2 3">
    <name type="scientific">Natronolimnobius baerhuensis</name>
    <dbReference type="NCBI Taxonomy" id="253108"/>
    <lineage>
        <taxon>Archaea</taxon>
        <taxon>Methanobacteriati</taxon>
        <taxon>Methanobacteriota</taxon>
        <taxon>Stenosarchaea group</taxon>
        <taxon>Halobacteria</taxon>
        <taxon>Halobacteriales</taxon>
        <taxon>Natrialbaceae</taxon>
        <taxon>Natronolimnobius</taxon>
    </lineage>
</organism>
<comment type="caution">
    <text evidence="2">The sequence shown here is derived from an EMBL/GenBank/DDBJ whole genome shotgun (WGS) entry which is preliminary data.</text>
</comment>
<keyword evidence="1" id="KW-0812">Transmembrane</keyword>
<name>A0A202EBK7_9EURY</name>
<dbReference type="OrthoDB" id="118051at2157"/>
<keyword evidence="3" id="KW-1185">Reference proteome</keyword>
<evidence type="ECO:0000256" key="1">
    <source>
        <dbReference type="SAM" id="Phobius"/>
    </source>
</evidence>
<accession>A0A202EBK7</accession>
<gene>
    <name evidence="2" type="ORF">B2G88_02040</name>
</gene>
<keyword evidence="1" id="KW-1133">Transmembrane helix</keyword>
<dbReference type="EMBL" id="MWPH01000001">
    <property type="protein sequence ID" value="OVE85629.1"/>
    <property type="molecule type" value="Genomic_DNA"/>
</dbReference>
<protein>
    <submittedName>
        <fullName evidence="2">Uncharacterized protein</fullName>
    </submittedName>
</protein>
<evidence type="ECO:0000313" key="2">
    <source>
        <dbReference type="EMBL" id="OVE85629.1"/>
    </source>
</evidence>
<dbReference type="Pfam" id="PF23960">
    <property type="entry name" value="DUF7289"/>
    <property type="match status" value="1"/>
</dbReference>
<evidence type="ECO:0000313" key="3">
    <source>
        <dbReference type="Proteomes" id="UP000196084"/>
    </source>
</evidence>
<dbReference type="InterPro" id="IPR055713">
    <property type="entry name" value="DUF7289"/>
</dbReference>
<dbReference type="AlphaFoldDB" id="A0A202EBK7"/>
<reference evidence="2 3" key="1">
    <citation type="submission" date="2017-02" db="EMBL/GenBank/DDBJ databases">
        <title>Natronthermophilus aegyptiacus gen. nov.,sp. nov., an aerobic, extremely halophilic alkalithermophilic archaeon isolated from the athalassohaline Wadi An Natrun, Egypt.</title>
        <authorList>
            <person name="Zhao B."/>
        </authorList>
    </citation>
    <scope>NUCLEOTIDE SEQUENCE [LARGE SCALE GENOMIC DNA]</scope>
    <source>
        <strain evidence="2 3">CGMCC 1.3597</strain>
    </source>
</reference>